<dbReference type="GO" id="GO:0030955">
    <property type="term" value="F:potassium ion binding"/>
    <property type="evidence" value="ECO:0007669"/>
    <property type="project" value="InterPro"/>
</dbReference>
<dbReference type="EMBL" id="CACTIH010007399">
    <property type="protein sequence ID" value="CAA3012383.1"/>
    <property type="molecule type" value="Genomic_DNA"/>
</dbReference>
<evidence type="ECO:0000256" key="9">
    <source>
        <dbReference type="ARBA" id="ARBA00022840"/>
    </source>
</evidence>
<keyword evidence="12 15" id="KW-0670">Pyruvate</keyword>
<dbReference type="OrthoDB" id="1881597at2759"/>
<dbReference type="PRINTS" id="PR01050">
    <property type="entry name" value="PYRUVTKNASE"/>
</dbReference>
<keyword evidence="11 13" id="KW-0324">Glycolysis</keyword>
<evidence type="ECO:0000256" key="2">
    <source>
        <dbReference type="ARBA" id="ARBA00004997"/>
    </source>
</evidence>
<dbReference type="InterPro" id="IPR015793">
    <property type="entry name" value="Pyrv_Knase_brl"/>
</dbReference>
<dbReference type="Gene3D" id="3.20.20.60">
    <property type="entry name" value="Phosphoenolpyruvate-binding domains"/>
    <property type="match status" value="1"/>
</dbReference>
<reference evidence="15 16" key="1">
    <citation type="submission" date="2019-12" db="EMBL/GenBank/DDBJ databases">
        <authorList>
            <person name="Alioto T."/>
            <person name="Alioto T."/>
            <person name="Gomez Garrido J."/>
        </authorList>
    </citation>
    <scope>NUCLEOTIDE SEQUENCE [LARGE SCALE GENOMIC DNA]</scope>
</reference>
<evidence type="ECO:0000256" key="8">
    <source>
        <dbReference type="ARBA" id="ARBA00022777"/>
    </source>
</evidence>
<dbReference type="SUPFAM" id="SSF51621">
    <property type="entry name" value="Phosphoenolpyruvate/pyruvate domain"/>
    <property type="match status" value="1"/>
</dbReference>
<dbReference type="EC" id="2.7.1.40" evidence="4 13"/>
<dbReference type="GO" id="GO:0000287">
    <property type="term" value="F:magnesium ion binding"/>
    <property type="evidence" value="ECO:0007669"/>
    <property type="project" value="InterPro"/>
</dbReference>
<dbReference type="AlphaFoldDB" id="A0A8S0U765"/>
<feature type="domain" description="Pyruvate kinase barrel" evidence="14">
    <location>
        <begin position="8"/>
        <end position="69"/>
    </location>
</feature>
<comment type="catalytic activity">
    <reaction evidence="13">
        <text>pyruvate + ATP = phosphoenolpyruvate + ADP + H(+)</text>
        <dbReference type="Rhea" id="RHEA:18157"/>
        <dbReference type="ChEBI" id="CHEBI:15361"/>
        <dbReference type="ChEBI" id="CHEBI:15378"/>
        <dbReference type="ChEBI" id="CHEBI:30616"/>
        <dbReference type="ChEBI" id="CHEBI:58702"/>
        <dbReference type="ChEBI" id="CHEBI:456216"/>
        <dbReference type="EC" id="2.7.1.40"/>
    </reaction>
</comment>
<evidence type="ECO:0000256" key="7">
    <source>
        <dbReference type="ARBA" id="ARBA00022741"/>
    </source>
</evidence>
<dbReference type="GO" id="GO:0004743">
    <property type="term" value="F:pyruvate kinase activity"/>
    <property type="evidence" value="ECO:0007669"/>
    <property type="project" value="UniProtKB-EC"/>
</dbReference>
<evidence type="ECO:0000256" key="10">
    <source>
        <dbReference type="ARBA" id="ARBA00022842"/>
    </source>
</evidence>
<evidence type="ECO:0000256" key="4">
    <source>
        <dbReference type="ARBA" id="ARBA00012142"/>
    </source>
</evidence>
<keyword evidence="6" id="KW-0479">Metal-binding</keyword>
<dbReference type="Gramene" id="OE9A061221T1">
    <property type="protein sequence ID" value="OE9A061221C1"/>
    <property type="gene ID" value="OE9A061221"/>
</dbReference>
<organism evidence="15 16">
    <name type="scientific">Olea europaea subsp. europaea</name>
    <dbReference type="NCBI Taxonomy" id="158383"/>
    <lineage>
        <taxon>Eukaryota</taxon>
        <taxon>Viridiplantae</taxon>
        <taxon>Streptophyta</taxon>
        <taxon>Embryophyta</taxon>
        <taxon>Tracheophyta</taxon>
        <taxon>Spermatophyta</taxon>
        <taxon>Magnoliopsida</taxon>
        <taxon>eudicotyledons</taxon>
        <taxon>Gunneridae</taxon>
        <taxon>Pentapetalae</taxon>
        <taxon>asterids</taxon>
        <taxon>lamiids</taxon>
        <taxon>Lamiales</taxon>
        <taxon>Oleaceae</taxon>
        <taxon>Oleeae</taxon>
        <taxon>Olea</taxon>
    </lineage>
</organism>
<evidence type="ECO:0000259" key="14">
    <source>
        <dbReference type="Pfam" id="PF00224"/>
    </source>
</evidence>
<evidence type="ECO:0000256" key="3">
    <source>
        <dbReference type="ARBA" id="ARBA00008663"/>
    </source>
</evidence>
<proteinExistence type="inferred from homology"/>
<dbReference type="Proteomes" id="UP000594638">
    <property type="component" value="Unassembled WGS sequence"/>
</dbReference>
<keyword evidence="8 13" id="KW-0418">Kinase</keyword>
<dbReference type="InterPro" id="IPR015813">
    <property type="entry name" value="Pyrv/PenolPyrv_kinase-like_dom"/>
</dbReference>
<keyword evidence="16" id="KW-1185">Reference proteome</keyword>
<dbReference type="GO" id="GO:0016301">
    <property type="term" value="F:kinase activity"/>
    <property type="evidence" value="ECO:0007669"/>
    <property type="project" value="UniProtKB-KW"/>
</dbReference>
<name>A0A8S0U765_OLEEU</name>
<evidence type="ECO:0000256" key="5">
    <source>
        <dbReference type="ARBA" id="ARBA00022679"/>
    </source>
</evidence>
<dbReference type="PANTHER" id="PTHR11817">
    <property type="entry name" value="PYRUVATE KINASE"/>
    <property type="match status" value="1"/>
</dbReference>
<sequence>MKSPNQLGVRIARGDLAVECGWEKLADIQEEIISICNVAHVPVIWATQVLESLVKSGVPTRAEITDAANGRSFSFDENKCCQIRVGFAVKPISVNACNQTVSDFTV</sequence>
<evidence type="ECO:0000256" key="11">
    <source>
        <dbReference type="ARBA" id="ARBA00023152"/>
    </source>
</evidence>
<evidence type="ECO:0000256" key="12">
    <source>
        <dbReference type="ARBA" id="ARBA00023317"/>
    </source>
</evidence>
<comment type="pathway">
    <text evidence="2 13">Carbohydrate degradation; glycolysis; pyruvate from D-glyceraldehyde 3-phosphate: step 5/5.</text>
</comment>
<comment type="cofactor">
    <cofactor evidence="1">
        <name>K(+)</name>
        <dbReference type="ChEBI" id="CHEBI:29103"/>
    </cofactor>
</comment>
<dbReference type="InterPro" id="IPR001697">
    <property type="entry name" value="Pyr_Knase"/>
</dbReference>
<dbReference type="Pfam" id="PF00224">
    <property type="entry name" value="PK"/>
    <property type="match status" value="1"/>
</dbReference>
<dbReference type="GO" id="GO:0005524">
    <property type="term" value="F:ATP binding"/>
    <property type="evidence" value="ECO:0007669"/>
    <property type="project" value="UniProtKB-KW"/>
</dbReference>
<protein>
    <recommendedName>
        <fullName evidence="4 13">Pyruvate kinase</fullName>
        <ecNumber evidence="4 13">2.7.1.40</ecNumber>
    </recommendedName>
</protein>
<keyword evidence="9" id="KW-0067">ATP-binding</keyword>
<keyword evidence="5 13" id="KW-0808">Transferase</keyword>
<evidence type="ECO:0000313" key="16">
    <source>
        <dbReference type="Proteomes" id="UP000594638"/>
    </source>
</evidence>
<evidence type="ECO:0000256" key="13">
    <source>
        <dbReference type="RuleBase" id="RU000504"/>
    </source>
</evidence>
<keyword evidence="7" id="KW-0547">Nucleotide-binding</keyword>
<evidence type="ECO:0000256" key="6">
    <source>
        <dbReference type="ARBA" id="ARBA00022723"/>
    </source>
</evidence>
<accession>A0A8S0U765</accession>
<comment type="caution">
    <text evidence="15">The sequence shown here is derived from an EMBL/GenBank/DDBJ whole genome shotgun (WGS) entry which is preliminary data.</text>
</comment>
<comment type="similarity">
    <text evidence="3 13">Belongs to the pyruvate kinase family.</text>
</comment>
<evidence type="ECO:0000313" key="15">
    <source>
        <dbReference type="EMBL" id="CAA3012383.1"/>
    </source>
</evidence>
<evidence type="ECO:0000256" key="1">
    <source>
        <dbReference type="ARBA" id="ARBA00001958"/>
    </source>
</evidence>
<gene>
    <name evidence="15" type="ORF">OLEA9_A061221</name>
</gene>
<keyword evidence="10 13" id="KW-0460">Magnesium</keyword>
<dbReference type="InterPro" id="IPR040442">
    <property type="entry name" value="Pyrv_kinase-like_dom_sf"/>
</dbReference>